<proteinExistence type="predicted"/>
<dbReference type="AlphaFoldDB" id="A0AAV4CUQ6"/>
<organism evidence="1 2">
    <name type="scientific">Plakobranchus ocellatus</name>
    <dbReference type="NCBI Taxonomy" id="259542"/>
    <lineage>
        <taxon>Eukaryota</taxon>
        <taxon>Metazoa</taxon>
        <taxon>Spiralia</taxon>
        <taxon>Lophotrochozoa</taxon>
        <taxon>Mollusca</taxon>
        <taxon>Gastropoda</taxon>
        <taxon>Heterobranchia</taxon>
        <taxon>Euthyneura</taxon>
        <taxon>Panpulmonata</taxon>
        <taxon>Sacoglossa</taxon>
        <taxon>Placobranchoidea</taxon>
        <taxon>Plakobranchidae</taxon>
        <taxon>Plakobranchus</taxon>
    </lineage>
</organism>
<accession>A0AAV4CUQ6</accession>
<comment type="caution">
    <text evidence="1">The sequence shown here is derived from an EMBL/GenBank/DDBJ whole genome shotgun (WGS) entry which is preliminary data.</text>
</comment>
<dbReference type="Proteomes" id="UP000735302">
    <property type="component" value="Unassembled WGS sequence"/>
</dbReference>
<reference evidence="1 2" key="1">
    <citation type="journal article" date="2021" name="Elife">
        <title>Chloroplast acquisition without the gene transfer in kleptoplastic sea slugs, Plakobranchus ocellatus.</title>
        <authorList>
            <person name="Maeda T."/>
            <person name="Takahashi S."/>
            <person name="Yoshida T."/>
            <person name="Shimamura S."/>
            <person name="Takaki Y."/>
            <person name="Nagai Y."/>
            <person name="Toyoda A."/>
            <person name="Suzuki Y."/>
            <person name="Arimoto A."/>
            <person name="Ishii H."/>
            <person name="Satoh N."/>
            <person name="Nishiyama T."/>
            <person name="Hasebe M."/>
            <person name="Maruyama T."/>
            <person name="Minagawa J."/>
            <person name="Obokata J."/>
            <person name="Shigenobu S."/>
        </authorList>
    </citation>
    <scope>NUCLEOTIDE SEQUENCE [LARGE SCALE GENOMIC DNA]</scope>
</reference>
<keyword evidence="2" id="KW-1185">Reference proteome</keyword>
<evidence type="ECO:0000313" key="1">
    <source>
        <dbReference type="EMBL" id="GFO35416.1"/>
    </source>
</evidence>
<gene>
    <name evidence="1" type="ORF">PoB_006192100</name>
</gene>
<sequence length="174" mass="18621">MTFGGKCKLPLEYCVFICNKKPGSIQTVTVNMLSIIKSSESVGAVETRLTALLLLPVPPTLQVFLMTTAKVCSRPNSTARSNLHRPALRAGSERGRLENSALHFGTAGRVGGPIVNRTSPENLQGSFYRGFEFAPATDILASRKPESLRSSCAGLAGTRIAKTNGDSQPQENNT</sequence>
<name>A0AAV4CUQ6_9GAST</name>
<protein>
    <submittedName>
        <fullName evidence="1">Uncharacterized protein</fullName>
    </submittedName>
</protein>
<evidence type="ECO:0000313" key="2">
    <source>
        <dbReference type="Proteomes" id="UP000735302"/>
    </source>
</evidence>
<dbReference type="EMBL" id="BLXT01006999">
    <property type="protein sequence ID" value="GFO35416.1"/>
    <property type="molecule type" value="Genomic_DNA"/>
</dbReference>